<proteinExistence type="predicted"/>
<keyword evidence="2" id="KW-1185">Reference proteome</keyword>
<reference evidence="2" key="1">
    <citation type="journal article" date="2019" name="Int. J. Syst. Evol. Microbiol.">
        <title>The Global Catalogue of Microorganisms (GCM) 10K type strain sequencing project: providing services to taxonomists for standard genome sequencing and annotation.</title>
        <authorList>
            <consortium name="The Broad Institute Genomics Platform"/>
            <consortium name="The Broad Institute Genome Sequencing Center for Infectious Disease"/>
            <person name="Wu L."/>
            <person name="Ma J."/>
        </authorList>
    </citation>
    <scope>NUCLEOTIDE SEQUENCE [LARGE SCALE GENOMIC DNA]</scope>
    <source>
        <strain evidence="2">JCM 14902</strain>
    </source>
</reference>
<dbReference type="Proteomes" id="UP001500326">
    <property type="component" value="Unassembled WGS sequence"/>
</dbReference>
<comment type="caution">
    <text evidence="1">The sequence shown here is derived from an EMBL/GenBank/DDBJ whole genome shotgun (WGS) entry which is preliminary data.</text>
</comment>
<sequence>MLADGAEDGLGVGLVDAADKVGVGDGDHGVVLLGTGAAIARLRGTKPQACPASGMRDFAARCALRVTAGANVIRCVAVHYATQP</sequence>
<gene>
    <name evidence="1" type="ORF">GCM10009777_30530</name>
</gene>
<accession>A0ABP5ECX7</accession>
<organism evidence="1 2">
    <name type="scientific">Microbacterium pumilum</name>
    <dbReference type="NCBI Taxonomy" id="344165"/>
    <lineage>
        <taxon>Bacteria</taxon>
        <taxon>Bacillati</taxon>
        <taxon>Actinomycetota</taxon>
        <taxon>Actinomycetes</taxon>
        <taxon>Micrococcales</taxon>
        <taxon>Microbacteriaceae</taxon>
        <taxon>Microbacterium</taxon>
    </lineage>
</organism>
<protein>
    <submittedName>
        <fullName evidence="1">Uncharacterized protein</fullName>
    </submittedName>
</protein>
<evidence type="ECO:0000313" key="2">
    <source>
        <dbReference type="Proteomes" id="UP001500326"/>
    </source>
</evidence>
<dbReference type="EMBL" id="BAAAOH010000001">
    <property type="protein sequence ID" value="GAA1992900.1"/>
    <property type="molecule type" value="Genomic_DNA"/>
</dbReference>
<evidence type="ECO:0000313" key="1">
    <source>
        <dbReference type="EMBL" id="GAA1992900.1"/>
    </source>
</evidence>
<name>A0ABP5ECX7_9MICO</name>